<evidence type="ECO:0000256" key="1">
    <source>
        <dbReference type="PROSITE-ProRule" id="PRU00047"/>
    </source>
</evidence>
<evidence type="ECO:0000313" key="4">
    <source>
        <dbReference type="EMBL" id="KAK0604819.1"/>
    </source>
</evidence>
<name>A0AA39T8D4_ACESA</name>
<dbReference type="Pfam" id="PF13976">
    <property type="entry name" value="gag_pre-integrs"/>
    <property type="match status" value="1"/>
</dbReference>
<evidence type="ECO:0000313" key="5">
    <source>
        <dbReference type="Proteomes" id="UP001168877"/>
    </source>
</evidence>
<dbReference type="GO" id="GO:0008270">
    <property type="term" value="F:zinc ion binding"/>
    <property type="evidence" value="ECO:0007669"/>
    <property type="project" value="UniProtKB-KW"/>
</dbReference>
<dbReference type="InterPro" id="IPR001878">
    <property type="entry name" value="Znf_CCHC"/>
</dbReference>
<feature type="region of interest" description="Disordered" evidence="2">
    <location>
        <begin position="215"/>
        <end position="282"/>
    </location>
</feature>
<gene>
    <name evidence="4" type="ORF">LWI29_019757</name>
</gene>
<feature type="compositionally biased region" description="Low complexity" evidence="2">
    <location>
        <begin position="215"/>
        <end position="225"/>
    </location>
</feature>
<accession>A0AA39T8D4</accession>
<keyword evidence="1" id="KW-0479">Metal-binding</keyword>
<proteinExistence type="predicted"/>
<dbReference type="InterPro" id="IPR036875">
    <property type="entry name" value="Znf_CCHC_sf"/>
</dbReference>
<keyword evidence="1" id="KW-0862">Zinc</keyword>
<reference evidence="4" key="2">
    <citation type="submission" date="2023-06" db="EMBL/GenBank/DDBJ databases">
        <authorList>
            <person name="Swenson N.G."/>
            <person name="Wegrzyn J.L."/>
            <person name="Mcevoy S.L."/>
        </authorList>
    </citation>
    <scope>NUCLEOTIDE SEQUENCE</scope>
    <source>
        <strain evidence="4">NS2018</strain>
        <tissue evidence="4">Leaf</tissue>
    </source>
</reference>
<evidence type="ECO:0000256" key="2">
    <source>
        <dbReference type="SAM" id="MobiDB-lite"/>
    </source>
</evidence>
<dbReference type="PANTHER" id="PTHR35317">
    <property type="entry name" value="OS04G0629600 PROTEIN"/>
    <property type="match status" value="1"/>
</dbReference>
<organism evidence="4 5">
    <name type="scientific">Acer saccharum</name>
    <name type="common">Sugar maple</name>
    <dbReference type="NCBI Taxonomy" id="4024"/>
    <lineage>
        <taxon>Eukaryota</taxon>
        <taxon>Viridiplantae</taxon>
        <taxon>Streptophyta</taxon>
        <taxon>Embryophyta</taxon>
        <taxon>Tracheophyta</taxon>
        <taxon>Spermatophyta</taxon>
        <taxon>Magnoliopsida</taxon>
        <taxon>eudicotyledons</taxon>
        <taxon>Gunneridae</taxon>
        <taxon>Pentapetalae</taxon>
        <taxon>rosids</taxon>
        <taxon>malvids</taxon>
        <taxon>Sapindales</taxon>
        <taxon>Sapindaceae</taxon>
        <taxon>Hippocastanoideae</taxon>
        <taxon>Acereae</taxon>
        <taxon>Acer</taxon>
    </lineage>
</organism>
<dbReference type="PROSITE" id="PS50158">
    <property type="entry name" value="ZF_CCHC"/>
    <property type="match status" value="1"/>
</dbReference>
<dbReference type="EMBL" id="JAUESC010000002">
    <property type="protein sequence ID" value="KAK0604819.1"/>
    <property type="molecule type" value="Genomic_DNA"/>
</dbReference>
<dbReference type="Pfam" id="PF14223">
    <property type="entry name" value="Retrotran_gag_2"/>
    <property type="match status" value="1"/>
</dbReference>
<comment type="caution">
    <text evidence="4">The sequence shown here is derived from an EMBL/GenBank/DDBJ whole genome shotgun (WGS) entry which is preliminary data.</text>
</comment>
<dbReference type="AlphaFoldDB" id="A0AA39T8D4"/>
<dbReference type="PANTHER" id="PTHR35317:SF28">
    <property type="entry name" value="ZINC FINGER, CCHC-TYPE, RIBONUCLEASE H-LIKE DOMAIN, GAG-PRE-INTEGRASE DOMAIN PROTEIN-RELATED"/>
    <property type="match status" value="1"/>
</dbReference>
<evidence type="ECO:0000259" key="3">
    <source>
        <dbReference type="PROSITE" id="PS50158"/>
    </source>
</evidence>
<dbReference type="Proteomes" id="UP001168877">
    <property type="component" value="Unassembled WGS sequence"/>
</dbReference>
<feature type="domain" description="CCHC-type" evidence="3">
    <location>
        <begin position="289"/>
        <end position="303"/>
    </location>
</feature>
<keyword evidence="5" id="KW-1185">Reference proteome</keyword>
<dbReference type="InterPro" id="IPR054722">
    <property type="entry name" value="PolX-like_BBD"/>
</dbReference>
<reference evidence="4" key="1">
    <citation type="journal article" date="2022" name="Plant J.">
        <title>Strategies of tolerance reflected in two North American maple genomes.</title>
        <authorList>
            <person name="McEvoy S.L."/>
            <person name="Sezen U.U."/>
            <person name="Trouern-Trend A."/>
            <person name="McMahon S.M."/>
            <person name="Schaberg P.G."/>
            <person name="Yang J."/>
            <person name="Wegrzyn J.L."/>
            <person name="Swenson N.G."/>
        </authorList>
    </citation>
    <scope>NUCLEOTIDE SEQUENCE</scope>
    <source>
        <strain evidence="4">NS2018</strain>
    </source>
</reference>
<keyword evidence="1" id="KW-0863">Zinc-finger</keyword>
<protein>
    <recommendedName>
        <fullName evidence="3">CCHC-type domain-containing protein</fullName>
    </recommendedName>
</protein>
<dbReference type="SUPFAM" id="SSF57756">
    <property type="entry name" value="Retrovirus zinc finger-like domains"/>
    <property type="match status" value="1"/>
</dbReference>
<dbReference type="GO" id="GO:0003676">
    <property type="term" value="F:nucleic acid binding"/>
    <property type="evidence" value="ECO:0007669"/>
    <property type="project" value="InterPro"/>
</dbReference>
<dbReference type="InterPro" id="IPR025724">
    <property type="entry name" value="GAG-pre-integrase_dom"/>
</dbReference>
<dbReference type="Pfam" id="PF22936">
    <property type="entry name" value="Pol_BBD"/>
    <property type="match status" value="1"/>
</dbReference>
<sequence length="503" mass="57449">MASNNNMLQPQLPRFDGKNYSRWSQQMKVLYGSQDLWEVIENGFVEPENQTGLTQQQANELKENHKKDKKALFFIYQAVDEVIFERISTATSAKAAWDTLQSTYQGEDKVKMVRLQALRSEFDTLKMKDSESVEEFFNRVLLIVNQLKVNGEQISDQRIVEKTLRSMTRKFEHVVVAIEESKDLSTLSVNSLMGSLQSHELRLKQFDTTPLEQAFQSQASFNQSSRGRRGGRGGGRNYESRNNNNDSKEESSSSLSQGRGRGRGRGRDRGRGRGRSQGRGRGNFSHIQCYNCNRFGHTQAYCRLKKNDGDRNNSNFMHEEQNNDDSTLFLACKAQEFIAQNVWYLDSGCSNHMTGNKDIFIFLDDSLQSEVKIGDDKRLQVKGKGDILVQTKKGVKRISNVFYVPSLKHNLLSVGQLLQKGYNVIFKDDVCEIRGKDGGLIAKIKMTQNKMFPLNISYGQSSCFSTMVKDPSWLWHLRYGHLSFNSLSHMCQNHMVRGMVNIS</sequence>